<feature type="transmembrane region" description="Helical" evidence="4">
    <location>
        <begin position="68"/>
        <end position="86"/>
    </location>
</feature>
<evidence type="ECO:0000256" key="3">
    <source>
        <dbReference type="ARBA" id="ARBA00023163"/>
    </source>
</evidence>
<evidence type="ECO:0000313" key="6">
    <source>
        <dbReference type="EMBL" id="RFA06747.1"/>
    </source>
</evidence>
<dbReference type="GO" id="GO:0003677">
    <property type="term" value="F:DNA binding"/>
    <property type="evidence" value="ECO:0007669"/>
    <property type="project" value="UniProtKB-KW"/>
</dbReference>
<dbReference type="InterPro" id="IPR000792">
    <property type="entry name" value="Tscrpt_reg_LuxR_C"/>
</dbReference>
<feature type="transmembrane region" description="Helical" evidence="4">
    <location>
        <begin position="118"/>
        <end position="139"/>
    </location>
</feature>
<keyword evidence="4" id="KW-0472">Membrane</keyword>
<name>A0A3E0VCY5_9MICO</name>
<dbReference type="SUPFAM" id="SSF46894">
    <property type="entry name" value="C-terminal effector domain of the bipartite response regulators"/>
    <property type="match status" value="1"/>
</dbReference>
<dbReference type="InterPro" id="IPR036388">
    <property type="entry name" value="WH-like_DNA-bd_sf"/>
</dbReference>
<dbReference type="EMBL" id="NBXA01000051">
    <property type="protein sequence ID" value="RFA06747.1"/>
    <property type="molecule type" value="Genomic_DNA"/>
</dbReference>
<reference evidence="6 7" key="1">
    <citation type="submission" date="2017-04" db="EMBL/GenBank/DDBJ databases">
        <title>Comparative genome analysis of Subtercola boreus.</title>
        <authorList>
            <person name="Cho Y.-J."/>
            <person name="Cho A."/>
            <person name="Kim O.-S."/>
            <person name="Lee J.-I."/>
        </authorList>
    </citation>
    <scope>NUCLEOTIDE SEQUENCE [LARGE SCALE GENOMIC DNA]</scope>
    <source>
        <strain evidence="6 7">P27444</strain>
    </source>
</reference>
<evidence type="ECO:0000256" key="1">
    <source>
        <dbReference type="ARBA" id="ARBA00023015"/>
    </source>
</evidence>
<dbReference type="PROSITE" id="PS50043">
    <property type="entry name" value="HTH_LUXR_2"/>
    <property type="match status" value="1"/>
</dbReference>
<feature type="transmembrane region" description="Helical" evidence="4">
    <location>
        <begin position="159"/>
        <end position="177"/>
    </location>
</feature>
<feature type="transmembrane region" description="Helical" evidence="4">
    <location>
        <begin position="46"/>
        <end position="63"/>
    </location>
</feature>
<sequence length="282" mass="30380">MVSLQQILRVFVEPVLAVGLFCFWYASNQSTIVSYVSQRSDISATSPYAVLMAAGFAVAIAVVRVRPVWSIVLVGALLALQILYWPTRFGQTSWTAYFMLPAVALGIGLYASTYLKRILIPILAAYAVVVAALLTLPFLSLSGLYGTTNGKPWESIEVAQSFASSTVVGILVGLAAWRIGSTLRRYLTTGTPGVQAPTVNGSVQTAPPESLSAREAEIYRLVVSGMSNREIAITAGIEESTVKSHVSSVLMKLNVRSRAQLIALHHEPVKQDLPEAIRLAVD</sequence>
<dbReference type="Proteomes" id="UP000256709">
    <property type="component" value="Unassembled WGS sequence"/>
</dbReference>
<dbReference type="OrthoDB" id="3197423at2"/>
<accession>A0A3E0VCY5</accession>
<dbReference type="GO" id="GO:0006355">
    <property type="term" value="P:regulation of DNA-templated transcription"/>
    <property type="evidence" value="ECO:0007669"/>
    <property type="project" value="InterPro"/>
</dbReference>
<dbReference type="PANTHER" id="PTHR44688:SF16">
    <property type="entry name" value="DNA-BINDING TRANSCRIPTIONAL ACTIVATOR DEVR_DOSR"/>
    <property type="match status" value="1"/>
</dbReference>
<feature type="transmembrane region" description="Helical" evidence="4">
    <location>
        <begin position="7"/>
        <end position="26"/>
    </location>
</feature>
<proteinExistence type="predicted"/>
<dbReference type="AlphaFoldDB" id="A0A3E0VCY5"/>
<keyword evidence="3" id="KW-0804">Transcription</keyword>
<dbReference type="RefSeq" id="WP_116284764.1">
    <property type="nucleotide sequence ID" value="NZ_NBXA01000051.1"/>
</dbReference>
<evidence type="ECO:0000259" key="5">
    <source>
        <dbReference type="PROSITE" id="PS50043"/>
    </source>
</evidence>
<dbReference type="PRINTS" id="PR00038">
    <property type="entry name" value="HTHLUXR"/>
</dbReference>
<keyword evidence="4" id="KW-1133">Transmembrane helix</keyword>
<organism evidence="6 7">
    <name type="scientific">Subtercola boreus</name>
    <dbReference type="NCBI Taxonomy" id="120213"/>
    <lineage>
        <taxon>Bacteria</taxon>
        <taxon>Bacillati</taxon>
        <taxon>Actinomycetota</taxon>
        <taxon>Actinomycetes</taxon>
        <taxon>Micrococcales</taxon>
        <taxon>Microbacteriaceae</taxon>
        <taxon>Subtercola</taxon>
    </lineage>
</organism>
<evidence type="ECO:0000256" key="4">
    <source>
        <dbReference type="SAM" id="Phobius"/>
    </source>
</evidence>
<feature type="transmembrane region" description="Helical" evidence="4">
    <location>
        <begin position="92"/>
        <end position="111"/>
    </location>
</feature>
<dbReference type="Gene3D" id="1.10.10.10">
    <property type="entry name" value="Winged helix-like DNA-binding domain superfamily/Winged helix DNA-binding domain"/>
    <property type="match status" value="1"/>
</dbReference>
<dbReference type="Pfam" id="PF00196">
    <property type="entry name" value="GerE"/>
    <property type="match status" value="1"/>
</dbReference>
<comment type="caution">
    <text evidence="6">The sequence shown here is derived from an EMBL/GenBank/DDBJ whole genome shotgun (WGS) entry which is preliminary data.</text>
</comment>
<dbReference type="SMART" id="SM00421">
    <property type="entry name" value="HTH_LUXR"/>
    <property type="match status" value="1"/>
</dbReference>
<feature type="domain" description="HTH luxR-type" evidence="5">
    <location>
        <begin position="204"/>
        <end position="269"/>
    </location>
</feature>
<evidence type="ECO:0000256" key="2">
    <source>
        <dbReference type="ARBA" id="ARBA00023125"/>
    </source>
</evidence>
<keyword evidence="1" id="KW-0805">Transcription regulation</keyword>
<dbReference type="InterPro" id="IPR016032">
    <property type="entry name" value="Sig_transdc_resp-reg_C-effctor"/>
</dbReference>
<dbReference type="PANTHER" id="PTHR44688">
    <property type="entry name" value="DNA-BINDING TRANSCRIPTIONAL ACTIVATOR DEVR_DOSR"/>
    <property type="match status" value="1"/>
</dbReference>
<evidence type="ECO:0000313" key="7">
    <source>
        <dbReference type="Proteomes" id="UP000256709"/>
    </source>
</evidence>
<keyword evidence="4" id="KW-0812">Transmembrane</keyword>
<protein>
    <recommendedName>
        <fullName evidence="5">HTH luxR-type domain-containing protein</fullName>
    </recommendedName>
</protein>
<gene>
    <name evidence="6" type="ORF">B7R21_18630</name>
</gene>
<dbReference type="CDD" id="cd06170">
    <property type="entry name" value="LuxR_C_like"/>
    <property type="match status" value="1"/>
</dbReference>
<keyword evidence="2" id="KW-0238">DNA-binding</keyword>